<evidence type="ECO:0000256" key="1">
    <source>
        <dbReference type="ARBA" id="ARBA00004141"/>
    </source>
</evidence>
<evidence type="ECO:0000256" key="14">
    <source>
        <dbReference type="SAM" id="Phobius"/>
    </source>
</evidence>
<keyword evidence="8 14" id="KW-1133">Transmembrane helix</keyword>
<feature type="transmembrane region" description="Helical" evidence="14">
    <location>
        <begin position="73"/>
        <end position="95"/>
    </location>
</feature>
<keyword evidence="4" id="KW-0633">Potassium transport</keyword>
<evidence type="ECO:0000256" key="7">
    <source>
        <dbReference type="ARBA" id="ARBA00022958"/>
    </source>
</evidence>
<comment type="similarity">
    <text evidence="2">Belongs to the TMEM175 family.</text>
</comment>
<comment type="catalytic activity">
    <reaction evidence="12">
        <text>K(+)(in) = K(+)(out)</text>
        <dbReference type="Rhea" id="RHEA:29463"/>
        <dbReference type="ChEBI" id="CHEBI:29103"/>
    </reaction>
</comment>
<keyword evidence="5 14" id="KW-0812">Transmembrane</keyword>
<gene>
    <name evidence="15" type="ORF">GQR93_02245</name>
</gene>
<dbReference type="Pfam" id="PF06736">
    <property type="entry name" value="TMEM175"/>
    <property type="match status" value="1"/>
</dbReference>
<dbReference type="PANTHER" id="PTHR31462">
    <property type="entry name" value="ENDOSOMAL/LYSOSOMAL POTASSIUM CHANNEL TMEM175"/>
    <property type="match status" value="1"/>
</dbReference>
<dbReference type="EMBL" id="CP047121">
    <property type="protein sequence ID" value="QHB51125.1"/>
    <property type="molecule type" value="Genomic_DNA"/>
</dbReference>
<dbReference type="AlphaFoldDB" id="A0A6P1E616"/>
<feature type="region of interest" description="Disordered" evidence="13">
    <location>
        <begin position="258"/>
        <end position="279"/>
    </location>
</feature>
<evidence type="ECO:0000256" key="11">
    <source>
        <dbReference type="ARBA" id="ARBA00023303"/>
    </source>
</evidence>
<feature type="transmembrane region" description="Helical" evidence="14">
    <location>
        <begin position="42"/>
        <end position="61"/>
    </location>
</feature>
<evidence type="ECO:0000256" key="12">
    <source>
        <dbReference type="ARBA" id="ARBA00034430"/>
    </source>
</evidence>
<evidence type="ECO:0000313" key="16">
    <source>
        <dbReference type="Proteomes" id="UP000465035"/>
    </source>
</evidence>
<dbReference type="GO" id="GO:0005267">
    <property type="term" value="F:potassium channel activity"/>
    <property type="evidence" value="ECO:0007669"/>
    <property type="project" value="UniProtKB-KW"/>
</dbReference>
<keyword evidence="3" id="KW-0813">Transport</keyword>
<dbReference type="SMR" id="A0A6P1E616"/>
<feature type="transmembrane region" description="Helical" evidence="14">
    <location>
        <begin position="12"/>
        <end position="30"/>
    </location>
</feature>
<dbReference type="PANTHER" id="PTHR31462:SF5">
    <property type="entry name" value="ENDOSOMAL_LYSOSOMAL PROTON CHANNEL TMEM175"/>
    <property type="match status" value="1"/>
</dbReference>
<proteinExistence type="inferred from homology"/>
<keyword evidence="9" id="KW-0406">Ion transport</keyword>
<comment type="subcellular location">
    <subcellularLocation>
        <location evidence="1">Membrane</location>
        <topology evidence="1">Multi-pass membrane protein</topology>
    </subcellularLocation>
</comment>
<evidence type="ECO:0000256" key="4">
    <source>
        <dbReference type="ARBA" id="ARBA00022538"/>
    </source>
</evidence>
<evidence type="ECO:0000313" key="15">
    <source>
        <dbReference type="EMBL" id="QHB51125.1"/>
    </source>
</evidence>
<organism evidence="15 16">
    <name type="scientific">Lentilactobacillus hilgardii</name>
    <name type="common">Lactobacillus hilgardii</name>
    <dbReference type="NCBI Taxonomy" id="1588"/>
    <lineage>
        <taxon>Bacteria</taxon>
        <taxon>Bacillati</taxon>
        <taxon>Bacillota</taxon>
        <taxon>Bacilli</taxon>
        <taxon>Lactobacillales</taxon>
        <taxon>Lactobacillaceae</taxon>
        <taxon>Lentilactobacillus</taxon>
    </lineage>
</organism>
<evidence type="ECO:0000256" key="8">
    <source>
        <dbReference type="ARBA" id="ARBA00022989"/>
    </source>
</evidence>
<keyword evidence="6" id="KW-0631">Potassium channel</keyword>
<accession>A0A6P1E616</accession>
<evidence type="ECO:0000256" key="3">
    <source>
        <dbReference type="ARBA" id="ARBA00022448"/>
    </source>
</evidence>
<evidence type="ECO:0000256" key="9">
    <source>
        <dbReference type="ARBA" id="ARBA00023065"/>
    </source>
</evidence>
<dbReference type="GeneID" id="69057177"/>
<evidence type="ECO:0000256" key="13">
    <source>
        <dbReference type="SAM" id="MobiDB-lite"/>
    </source>
</evidence>
<evidence type="ECO:0000256" key="5">
    <source>
        <dbReference type="ARBA" id="ARBA00022692"/>
    </source>
</evidence>
<dbReference type="Proteomes" id="UP000465035">
    <property type="component" value="Chromosome"/>
</dbReference>
<keyword evidence="11" id="KW-0407">Ion channel</keyword>
<evidence type="ECO:0000256" key="6">
    <source>
        <dbReference type="ARBA" id="ARBA00022826"/>
    </source>
</evidence>
<feature type="transmembrane region" description="Helical" evidence="14">
    <location>
        <begin position="145"/>
        <end position="168"/>
    </location>
</feature>
<dbReference type="RefSeq" id="WP_003551917.1">
    <property type="nucleotide sequence ID" value="NZ_CABKOL010000106.1"/>
</dbReference>
<reference evidence="15 16" key="1">
    <citation type="submission" date="2019-12" db="EMBL/GenBank/DDBJ databases">
        <title>Lactobacillus hilgardii FLUB.</title>
        <authorList>
            <person name="Gustaw K."/>
        </authorList>
    </citation>
    <scope>NUCLEOTIDE SEQUENCE [LARGE SCALE GENOMIC DNA]</scope>
    <source>
        <strain evidence="15 16">FLUB</strain>
    </source>
</reference>
<sequence length="279" mass="32351">MKEKLKGRLDVFVDAIIAILITVMVLELPIQINNGVLDYRSLFAAIGIYAVSFCFIANLWYQHAVIFNEVEKISNGVVVGDLALMFFVSLIPTFTRLMAIDTNSMTVVMYGVLDLVISVLFRRIVKTIIHDKYTDKDDMRKLYNVIYGTAFLESWISYLILIVIGYFFPKFSLILFIIIPVRSFIRHASDNEEFSDVGDLGTQERKAFIELTPSQQRTFRRLAHDYRRKTRSIGNQPDAQKQAWQDFSSQIQEKLNMSAGDAMKWDHQNNQHDHHNQRR</sequence>
<dbReference type="InterPro" id="IPR010617">
    <property type="entry name" value="TMEM175-like"/>
</dbReference>
<evidence type="ECO:0000256" key="10">
    <source>
        <dbReference type="ARBA" id="ARBA00023136"/>
    </source>
</evidence>
<feature type="compositionally biased region" description="Basic and acidic residues" evidence="13">
    <location>
        <begin position="263"/>
        <end position="279"/>
    </location>
</feature>
<keyword evidence="7" id="KW-0630">Potassium</keyword>
<dbReference type="GO" id="GO:0016020">
    <property type="term" value="C:membrane"/>
    <property type="evidence" value="ECO:0007669"/>
    <property type="project" value="UniProtKB-SubCell"/>
</dbReference>
<protein>
    <submittedName>
        <fullName evidence="15">DUF1211 domain-containing protein</fullName>
    </submittedName>
</protein>
<evidence type="ECO:0000256" key="2">
    <source>
        <dbReference type="ARBA" id="ARBA00006920"/>
    </source>
</evidence>
<feature type="transmembrane region" description="Helical" evidence="14">
    <location>
        <begin position="107"/>
        <end position="125"/>
    </location>
</feature>
<keyword evidence="10 14" id="KW-0472">Membrane</keyword>
<name>A0A6P1E616_LENHI</name>
<dbReference type="GO" id="GO:0015252">
    <property type="term" value="F:proton channel activity"/>
    <property type="evidence" value="ECO:0007669"/>
    <property type="project" value="InterPro"/>
</dbReference>